<feature type="region of interest" description="Disordered" evidence="1">
    <location>
        <begin position="149"/>
        <end position="199"/>
    </location>
</feature>
<feature type="compositionally biased region" description="Polar residues" evidence="1">
    <location>
        <begin position="253"/>
        <end position="268"/>
    </location>
</feature>
<feature type="region of interest" description="Disordered" evidence="1">
    <location>
        <begin position="241"/>
        <end position="268"/>
    </location>
</feature>
<dbReference type="VEuPathDB" id="VectorBase:PPAPM1_011003"/>
<keyword evidence="4" id="KW-1185">Reference proteome</keyword>
<dbReference type="Proteomes" id="UP000092462">
    <property type="component" value="Unassembled WGS sequence"/>
</dbReference>
<name>A0A1B0DKS1_PHLPP</name>
<accession>A0A1B0DKS1</accession>
<dbReference type="VEuPathDB" id="VectorBase:PPAI008865"/>
<protein>
    <submittedName>
        <fullName evidence="3">Uncharacterized protein</fullName>
    </submittedName>
</protein>
<reference evidence="3" key="1">
    <citation type="submission" date="2022-08" db="UniProtKB">
        <authorList>
            <consortium name="EnsemblMetazoa"/>
        </authorList>
    </citation>
    <scope>IDENTIFICATION</scope>
    <source>
        <strain evidence="3">Israel</strain>
    </source>
</reference>
<evidence type="ECO:0000256" key="1">
    <source>
        <dbReference type="SAM" id="MobiDB-lite"/>
    </source>
</evidence>
<evidence type="ECO:0000256" key="2">
    <source>
        <dbReference type="SAM" id="SignalP"/>
    </source>
</evidence>
<evidence type="ECO:0000313" key="4">
    <source>
        <dbReference type="Proteomes" id="UP000092462"/>
    </source>
</evidence>
<feature type="compositionally biased region" description="Pro residues" evidence="1">
    <location>
        <begin position="160"/>
        <end position="186"/>
    </location>
</feature>
<organism evidence="3 4">
    <name type="scientific">Phlebotomus papatasi</name>
    <name type="common">Sandfly</name>
    <dbReference type="NCBI Taxonomy" id="29031"/>
    <lineage>
        <taxon>Eukaryota</taxon>
        <taxon>Metazoa</taxon>
        <taxon>Ecdysozoa</taxon>
        <taxon>Arthropoda</taxon>
        <taxon>Hexapoda</taxon>
        <taxon>Insecta</taxon>
        <taxon>Pterygota</taxon>
        <taxon>Neoptera</taxon>
        <taxon>Endopterygota</taxon>
        <taxon>Diptera</taxon>
        <taxon>Nematocera</taxon>
        <taxon>Psychodoidea</taxon>
        <taxon>Psychodidae</taxon>
        <taxon>Phlebotomus</taxon>
        <taxon>Phlebotomus</taxon>
    </lineage>
</organism>
<proteinExistence type="predicted"/>
<keyword evidence="2" id="KW-0732">Signal</keyword>
<dbReference type="AlphaFoldDB" id="A0A1B0DKS1"/>
<feature type="signal peptide" evidence="2">
    <location>
        <begin position="1"/>
        <end position="21"/>
    </location>
</feature>
<feature type="chain" id="PRO_5043411079" evidence="2">
    <location>
        <begin position="22"/>
        <end position="315"/>
    </location>
</feature>
<dbReference type="EMBL" id="AJVK01068330">
    <property type="status" value="NOT_ANNOTATED_CDS"/>
    <property type="molecule type" value="Genomic_DNA"/>
</dbReference>
<dbReference type="EnsemblMetazoa" id="PPAI008865-RA">
    <property type="protein sequence ID" value="PPAI008865-PA"/>
    <property type="gene ID" value="PPAI008865"/>
</dbReference>
<sequence>MGKLLCIAILGCLTLAPNSWANEGQWSWSTSKDDHKTDKVDLLIGEQKTPIKRSSSVDNETLVDELVDSILSSTRQGRNLDGYDEVYSDPSVKEAIQNGDDVEARNIIKDKLCSLGLMQCDFEDVEGKRPYLHPEDLIYAQPVAIRPVGRPQPSVHYKPRPGPIRGPGGGPPGGPYGPPKPMPPPRKVGYAPGKPPSYGPPGNPILDLLYQDLDLFILVHQEMLEVPKLSIHPNHQAQFTRDGSPFGKDKPSILTNAPGGSTHTADSSNVQQHVHHHYHHADGGIGEKITVPVPVPVPVPSSGINFSQSFRVKGY</sequence>
<evidence type="ECO:0000313" key="3">
    <source>
        <dbReference type="EnsemblMetazoa" id="PPAI008865-PA"/>
    </source>
</evidence>